<dbReference type="Proteomes" id="UP000694844">
    <property type="component" value="Chromosome 3"/>
</dbReference>
<dbReference type="GeneID" id="111127451"/>
<sequence length="323" mass="36150">MTTDCGFNKYYNGSECIPCQDGYYGNNCSTQCETGLYGQYCTLTCYCPVHQCNASIGCITDGTSSSQLSTSSYEQSVTNYFITSNFTNTPKIIATTGNLLSTSSSNSKAPVLTISNNPMNTNILIIAIGGLIALFLFVIITQWFVKLFLRRKKRAERISTNAETNPDEEVYEVINDSLLTVGTTKSTEHKKHKKYYELKNSSFVSTVPYQHIQTKSHYQEIDETCHSSNGSNSDNSNTSYLDPKTNVTVPHNYIEVLDSNASKETTFIEESQQDYVNQNDNDPFTQYIDPVHEMNSQEHCNNSNDSNYGDNGAYLDVVHKNCL</sequence>
<feature type="compositionally biased region" description="Low complexity" evidence="1">
    <location>
        <begin position="227"/>
        <end position="239"/>
    </location>
</feature>
<evidence type="ECO:0000256" key="1">
    <source>
        <dbReference type="SAM" id="MobiDB-lite"/>
    </source>
</evidence>
<keyword evidence="2" id="KW-0812">Transmembrane</keyword>
<keyword evidence="2" id="KW-0472">Membrane</keyword>
<accession>A0A8B8DKM4</accession>
<reference evidence="4 5" key="1">
    <citation type="submission" date="2025-04" db="UniProtKB">
        <authorList>
            <consortium name="RefSeq"/>
        </authorList>
    </citation>
    <scope>IDENTIFICATION</scope>
    <source>
        <tissue evidence="4 5">Whole sample</tissue>
    </source>
</reference>
<feature type="transmembrane region" description="Helical" evidence="2">
    <location>
        <begin position="123"/>
        <end position="145"/>
    </location>
</feature>
<dbReference type="RefSeq" id="XP_022328334.1">
    <property type="nucleotide sequence ID" value="XM_022472626.1"/>
</dbReference>
<organism evidence="3 5">
    <name type="scientific">Crassostrea virginica</name>
    <name type="common">Eastern oyster</name>
    <dbReference type="NCBI Taxonomy" id="6565"/>
    <lineage>
        <taxon>Eukaryota</taxon>
        <taxon>Metazoa</taxon>
        <taxon>Spiralia</taxon>
        <taxon>Lophotrochozoa</taxon>
        <taxon>Mollusca</taxon>
        <taxon>Bivalvia</taxon>
        <taxon>Autobranchia</taxon>
        <taxon>Pteriomorphia</taxon>
        <taxon>Ostreida</taxon>
        <taxon>Ostreoidea</taxon>
        <taxon>Ostreidae</taxon>
        <taxon>Crassostrea</taxon>
    </lineage>
</organism>
<dbReference type="OrthoDB" id="6117618at2759"/>
<evidence type="ECO:0000313" key="3">
    <source>
        <dbReference type="Proteomes" id="UP000694844"/>
    </source>
</evidence>
<keyword evidence="2" id="KW-1133">Transmembrane helix</keyword>
<evidence type="ECO:0000313" key="4">
    <source>
        <dbReference type="RefSeq" id="XP_022328334.1"/>
    </source>
</evidence>
<protein>
    <submittedName>
        <fullName evidence="4">Uncharacterized protein LOC111127449</fullName>
    </submittedName>
    <submittedName>
        <fullName evidence="5">Uncharacterized protein LOC111127451</fullName>
    </submittedName>
</protein>
<dbReference type="KEGG" id="cvn:111127449"/>
<evidence type="ECO:0000256" key="2">
    <source>
        <dbReference type="SAM" id="Phobius"/>
    </source>
</evidence>
<evidence type="ECO:0000313" key="5">
    <source>
        <dbReference type="RefSeq" id="XP_022328338.1"/>
    </source>
</evidence>
<dbReference type="KEGG" id="cvn:111127451"/>
<proteinExistence type="predicted"/>
<gene>
    <name evidence="5" type="primary">LOC111127451</name>
    <name evidence="4" type="synonym">LOC111127449</name>
</gene>
<dbReference type="RefSeq" id="XP_022328338.1">
    <property type="nucleotide sequence ID" value="XM_022472630.1"/>
</dbReference>
<keyword evidence="3" id="KW-1185">Reference proteome</keyword>
<dbReference type="AlphaFoldDB" id="A0A8B8DKM4"/>
<feature type="region of interest" description="Disordered" evidence="1">
    <location>
        <begin position="223"/>
        <end position="244"/>
    </location>
</feature>
<name>A0A8B8DKM4_CRAVI</name>